<protein>
    <submittedName>
        <fullName evidence="2">Uncharacterized protein</fullName>
    </submittedName>
</protein>
<evidence type="ECO:0000256" key="1">
    <source>
        <dbReference type="SAM" id="MobiDB-lite"/>
    </source>
</evidence>
<organism evidence="2 3">
    <name type="scientific">Trematosphaeria pertusa</name>
    <dbReference type="NCBI Taxonomy" id="390896"/>
    <lineage>
        <taxon>Eukaryota</taxon>
        <taxon>Fungi</taxon>
        <taxon>Dikarya</taxon>
        <taxon>Ascomycota</taxon>
        <taxon>Pezizomycotina</taxon>
        <taxon>Dothideomycetes</taxon>
        <taxon>Pleosporomycetidae</taxon>
        <taxon>Pleosporales</taxon>
        <taxon>Massarineae</taxon>
        <taxon>Trematosphaeriaceae</taxon>
        <taxon>Trematosphaeria</taxon>
    </lineage>
</organism>
<reference evidence="2" key="1">
    <citation type="journal article" date="2020" name="Stud. Mycol.">
        <title>101 Dothideomycetes genomes: a test case for predicting lifestyles and emergence of pathogens.</title>
        <authorList>
            <person name="Haridas S."/>
            <person name="Albert R."/>
            <person name="Binder M."/>
            <person name="Bloem J."/>
            <person name="Labutti K."/>
            <person name="Salamov A."/>
            <person name="Andreopoulos B."/>
            <person name="Baker S."/>
            <person name="Barry K."/>
            <person name="Bills G."/>
            <person name="Bluhm B."/>
            <person name="Cannon C."/>
            <person name="Castanera R."/>
            <person name="Culley D."/>
            <person name="Daum C."/>
            <person name="Ezra D."/>
            <person name="Gonzalez J."/>
            <person name="Henrissat B."/>
            <person name="Kuo A."/>
            <person name="Liang C."/>
            <person name="Lipzen A."/>
            <person name="Lutzoni F."/>
            <person name="Magnuson J."/>
            <person name="Mondo S."/>
            <person name="Nolan M."/>
            <person name="Ohm R."/>
            <person name="Pangilinan J."/>
            <person name="Park H.-J."/>
            <person name="Ramirez L."/>
            <person name="Alfaro M."/>
            <person name="Sun H."/>
            <person name="Tritt A."/>
            <person name="Yoshinaga Y."/>
            <person name="Zwiers L.-H."/>
            <person name="Turgeon B."/>
            <person name="Goodwin S."/>
            <person name="Spatafora J."/>
            <person name="Crous P."/>
            <person name="Grigoriev I."/>
        </authorList>
    </citation>
    <scope>NUCLEOTIDE SEQUENCE</scope>
    <source>
        <strain evidence="2">CBS 122368</strain>
    </source>
</reference>
<feature type="compositionally biased region" description="Low complexity" evidence="1">
    <location>
        <begin position="1"/>
        <end position="28"/>
    </location>
</feature>
<evidence type="ECO:0000313" key="3">
    <source>
        <dbReference type="Proteomes" id="UP000800094"/>
    </source>
</evidence>
<dbReference type="GeneID" id="54573870"/>
<dbReference type="Proteomes" id="UP000800094">
    <property type="component" value="Unassembled WGS sequence"/>
</dbReference>
<name>A0A6A6HRZ5_9PLEO</name>
<dbReference type="AlphaFoldDB" id="A0A6A6HRZ5"/>
<feature type="compositionally biased region" description="Polar residues" evidence="1">
    <location>
        <begin position="29"/>
        <end position="39"/>
    </location>
</feature>
<sequence length="297" mass="31923">MCLAFSLTSRLSRQLPSSPSSHPHQLRLQSQISKDSMPQSPLDENGSQEGRDNPQRRGGGNGIKGSRRGRGRYSRAARINSQRPLRSEGNRNVNEPQITSYRATFFGGGRGRGGVSSRRLASNAACGGQPGRLGLRAAYPSSTLSSASQILNAFRQYSRAERQHTRHLQREVTTLRESVHNLLADLATEKDKARTLGAQVASARTNHDDPDAMEVDSVPLATADLTAKAAKLTLNEGNGDTNTATEAEVHRTDTQAEPANGDFEEDACLLGMAAALAKLDAERPLLSLAKGKDQADA</sequence>
<dbReference type="EMBL" id="ML987215">
    <property type="protein sequence ID" value="KAF2240876.1"/>
    <property type="molecule type" value="Genomic_DNA"/>
</dbReference>
<evidence type="ECO:0000313" key="2">
    <source>
        <dbReference type="EMBL" id="KAF2240876.1"/>
    </source>
</evidence>
<dbReference type="RefSeq" id="XP_033675880.1">
    <property type="nucleotide sequence ID" value="XM_033820540.1"/>
</dbReference>
<feature type="compositionally biased region" description="Polar residues" evidence="1">
    <location>
        <begin position="80"/>
        <end position="96"/>
    </location>
</feature>
<feature type="region of interest" description="Disordered" evidence="1">
    <location>
        <begin position="1"/>
        <end position="96"/>
    </location>
</feature>
<proteinExistence type="predicted"/>
<gene>
    <name evidence="2" type="ORF">BU26DRAFT_201571</name>
</gene>
<accession>A0A6A6HRZ5</accession>
<keyword evidence="3" id="KW-1185">Reference proteome</keyword>
<feature type="compositionally biased region" description="Basic residues" evidence="1">
    <location>
        <begin position="65"/>
        <end position="75"/>
    </location>
</feature>